<keyword evidence="4" id="KW-0804">Transcription</keyword>
<dbReference type="GO" id="GO:0003700">
    <property type="term" value="F:DNA-binding transcription factor activity"/>
    <property type="evidence" value="ECO:0007669"/>
    <property type="project" value="InterPro"/>
</dbReference>
<gene>
    <name evidence="6" type="primary">gltC_1</name>
    <name evidence="6" type="ORF">CLPUN_16770</name>
</gene>
<dbReference type="InterPro" id="IPR036390">
    <property type="entry name" value="WH_DNA-bd_sf"/>
</dbReference>
<sequence>MNYEKITLLQIEYFLAAAKYLNFTEAAKNLYVSQPSLSRQIAILENEIGVQLFFRTRRNVRLTPAGTVLLKELNGIIDSIENAIEKAKQPDLGENSTITIGCLESMNTSTFLPLVIKKFKEKYTNSNLILESHSFKQLREKFIKGKLDIIFTLSFEIDDSVGIVWDTVYKGNSYIVMDFSNPLAKSSNLSIKDLKDENFVIISRDESPKGFDSIINLCRINGFEPKIVKQLPNVESVLLCVEAGVGIALFDSQVRYNSNNIKVFKVENDFVNVIMAWKKDNMNPSIPLFVNSVLSETKI</sequence>
<dbReference type="Gene3D" id="1.10.10.10">
    <property type="entry name" value="Winged helix-like DNA-binding domain superfamily/Winged helix DNA-binding domain"/>
    <property type="match status" value="1"/>
</dbReference>
<keyword evidence="2" id="KW-0805">Transcription regulation</keyword>
<evidence type="ECO:0000256" key="3">
    <source>
        <dbReference type="ARBA" id="ARBA00023125"/>
    </source>
</evidence>
<feature type="domain" description="HTH lysR-type" evidence="5">
    <location>
        <begin position="6"/>
        <end position="63"/>
    </location>
</feature>
<comment type="caution">
    <text evidence="6">The sequence shown here is derived from an EMBL/GenBank/DDBJ whole genome shotgun (WGS) entry which is preliminary data.</text>
</comment>
<evidence type="ECO:0000313" key="7">
    <source>
        <dbReference type="Proteomes" id="UP000190890"/>
    </source>
</evidence>
<reference evidence="6 7" key="1">
    <citation type="submission" date="2016-05" db="EMBL/GenBank/DDBJ databases">
        <title>Microbial solvent formation.</title>
        <authorList>
            <person name="Poehlein A."/>
            <person name="Montoya Solano J.D."/>
            <person name="Flitsch S."/>
            <person name="Krabben P."/>
            <person name="Duerre P."/>
            <person name="Daniel R."/>
        </authorList>
    </citation>
    <scope>NUCLEOTIDE SEQUENCE [LARGE SCALE GENOMIC DNA]</scope>
    <source>
        <strain evidence="6 7">DSM 2619</strain>
    </source>
</reference>
<dbReference type="RefSeq" id="WP_077846850.1">
    <property type="nucleotide sequence ID" value="NZ_LZZM01000105.1"/>
</dbReference>
<protein>
    <submittedName>
        <fullName evidence="6">HTH-type transcriptional regulator GltC</fullName>
    </submittedName>
</protein>
<dbReference type="InterPro" id="IPR000847">
    <property type="entry name" value="LysR_HTH_N"/>
</dbReference>
<dbReference type="PANTHER" id="PTHR30346:SF0">
    <property type="entry name" value="HCA OPERON TRANSCRIPTIONAL ACTIVATOR HCAR"/>
    <property type="match status" value="1"/>
</dbReference>
<dbReference type="SUPFAM" id="SSF46785">
    <property type="entry name" value="Winged helix' DNA-binding domain"/>
    <property type="match status" value="1"/>
</dbReference>
<dbReference type="SUPFAM" id="SSF53850">
    <property type="entry name" value="Periplasmic binding protein-like II"/>
    <property type="match status" value="1"/>
</dbReference>
<keyword evidence="3" id="KW-0238">DNA-binding</keyword>
<keyword evidence="7" id="KW-1185">Reference proteome</keyword>
<dbReference type="Gene3D" id="3.40.190.10">
    <property type="entry name" value="Periplasmic binding protein-like II"/>
    <property type="match status" value="2"/>
</dbReference>
<dbReference type="CDD" id="cd05466">
    <property type="entry name" value="PBP2_LTTR_substrate"/>
    <property type="match status" value="1"/>
</dbReference>
<dbReference type="FunFam" id="1.10.10.10:FF:000001">
    <property type="entry name" value="LysR family transcriptional regulator"/>
    <property type="match status" value="1"/>
</dbReference>
<dbReference type="PROSITE" id="PS50931">
    <property type="entry name" value="HTH_LYSR"/>
    <property type="match status" value="1"/>
</dbReference>
<evidence type="ECO:0000259" key="5">
    <source>
        <dbReference type="PROSITE" id="PS50931"/>
    </source>
</evidence>
<proteinExistence type="inferred from homology"/>
<dbReference type="InterPro" id="IPR036388">
    <property type="entry name" value="WH-like_DNA-bd_sf"/>
</dbReference>
<dbReference type="Pfam" id="PF03466">
    <property type="entry name" value="LysR_substrate"/>
    <property type="match status" value="1"/>
</dbReference>
<organism evidence="6 7">
    <name type="scientific">Clostridium puniceum</name>
    <dbReference type="NCBI Taxonomy" id="29367"/>
    <lineage>
        <taxon>Bacteria</taxon>
        <taxon>Bacillati</taxon>
        <taxon>Bacillota</taxon>
        <taxon>Clostridia</taxon>
        <taxon>Eubacteriales</taxon>
        <taxon>Clostridiaceae</taxon>
        <taxon>Clostridium</taxon>
    </lineage>
</organism>
<name>A0A1S8TNG2_9CLOT</name>
<dbReference type="EMBL" id="LZZM01000105">
    <property type="protein sequence ID" value="OOM79307.1"/>
    <property type="molecule type" value="Genomic_DNA"/>
</dbReference>
<dbReference type="GO" id="GO:0003677">
    <property type="term" value="F:DNA binding"/>
    <property type="evidence" value="ECO:0007669"/>
    <property type="project" value="UniProtKB-KW"/>
</dbReference>
<accession>A0A1S8TNG2</accession>
<dbReference type="InterPro" id="IPR005119">
    <property type="entry name" value="LysR_subst-bd"/>
</dbReference>
<evidence type="ECO:0000256" key="2">
    <source>
        <dbReference type="ARBA" id="ARBA00023015"/>
    </source>
</evidence>
<dbReference type="Pfam" id="PF00126">
    <property type="entry name" value="HTH_1"/>
    <property type="match status" value="1"/>
</dbReference>
<dbReference type="PRINTS" id="PR00039">
    <property type="entry name" value="HTHLYSR"/>
</dbReference>
<evidence type="ECO:0000256" key="4">
    <source>
        <dbReference type="ARBA" id="ARBA00023163"/>
    </source>
</evidence>
<evidence type="ECO:0000313" key="6">
    <source>
        <dbReference type="EMBL" id="OOM79307.1"/>
    </source>
</evidence>
<dbReference type="Proteomes" id="UP000190890">
    <property type="component" value="Unassembled WGS sequence"/>
</dbReference>
<dbReference type="GO" id="GO:0032993">
    <property type="term" value="C:protein-DNA complex"/>
    <property type="evidence" value="ECO:0007669"/>
    <property type="project" value="TreeGrafter"/>
</dbReference>
<dbReference type="OrthoDB" id="108771at2"/>
<comment type="similarity">
    <text evidence="1">Belongs to the LysR transcriptional regulatory family.</text>
</comment>
<dbReference type="AlphaFoldDB" id="A0A1S8TNG2"/>
<dbReference type="STRING" id="29367.CLPUN_16770"/>
<evidence type="ECO:0000256" key="1">
    <source>
        <dbReference type="ARBA" id="ARBA00009437"/>
    </source>
</evidence>
<dbReference type="PANTHER" id="PTHR30346">
    <property type="entry name" value="TRANSCRIPTIONAL DUAL REGULATOR HCAR-RELATED"/>
    <property type="match status" value="1"/>
</dbReference>